<dbReference type="RefSeq" id="WP_091276654.1">
    <property type="nucleotide sequence ID" value="NZ_FAOZ01000007.1"/>
</dbReference>
<comment type="similarity">
    <text evidence="1">Belongs to the peptidase S33 family.</text>
</comment>
<dbReference type="Proteomes" id="UP000198802">
    <property type="component" value="Unassembled WGS sequence"/>
</dbReference>
<evidence type="ECO:0000259" key="6">
    <source>
        <dbReference type="Pfam" id="PF08386"/>
    </source>
</evidence>
<gene>
    <name evidence="7" type="ORF">Ga0074812_107333</name>
</gene>
<dbReference type="InterPro" id="IPR000073">
    <property type="entry name" value="AB_hydrolase_1"/>
</dbReference>
<dbReference type="InterPro" id="IPR013595">
    <property type="entry name" value="Pept_S33_TAP-like_C"/>
</dbReference>
<protein>
    <submittedName>
        <fullName evidence="7">TAP-like protein</fullName>
    </submittedName>
</protein>
<name>A0A0S4QLI4_9ACTN</name>
<dbReference type="Gene3D" id="3.40.50.1820">
    <property type="entry name" value="alpha/beta hydrolase"/>
    <property type="match status" value="1"/>
</dbReference>
<dbReference type="Pfam" id="PF00561">
    <property type="entry name" value="Abhydrolase_1"/>
    <property type="match status" value="1"/>
</dbReference>
<organism evidence="7 8">
    <name type="scientific">Parafrankia irregularis</name>
    <dbReference type="NCBI Taxonomy" id="795642"/>
    <lineage>
        <taxon>Bacteria</taxon>
        <taxon>Bacillati</taxon>
        <taxon>Actinomycetota</taxon>
        <taxon>Actinomycetes</taxon>
        <taxon>Frankiales</taxon>
        <taxon>Frankiaceae</taxon>
        <taxon>Parafrankia</taxon>
    </lineage>
</organism>
<evidence type="ECO:0000313" key="7">
    <source>
        <dbReference type="EMBL" id="CUU56449.1"/>
    </source>
</evidence>
<dbReference type="EMBL" id="FAOZ01000007">
    <property type="protein sequence ID" value="CUU56449.1"/>
    <property type="molecule type" value="Genomic_DNA"/>
</dbReference>
<sequence>MLVGAASLVVPRAGASAAALPVASGNPLLAPFESQTVRWQECQVGPNDAVGGYLDNVGAQCADVSVPLDYARPTGRTITLGLARIRAVDQAHRRGPLMVNLGGPGGGAVDAVADIRAMLGPTADRFDLVAMDPRFVGRSSALDCGPALGADWLRAAGPDQDSFERVAAEQAATAAGCSAHADVLPFASTRNTARDMDVVRAALGAATTSYLGYSYGTYLGAVYMQMFPDRVDRFVLDSAVDPATYSPRVLRGSGDLLEAALGEWAAWAAGQDAQFALGRTAAQVLHTVDRIYQAAARRPLTVDGVRYDASDIPRLLIASLIDDSEDAAAVLAMGVRAFADAADGRAPAANPYLTEFLQGLATDGPALPGAHAHAGTDAGAGGSVVSAFQSAQLAVLCGDVPASRIAGDYLADVRRHTGAQRHVAGAIWNITPCAFWPVRPVEPPTRVANAVPALVVAAEKDNRTPYAGARALHRVLSASRLVTLRDARVHGVYPGRSGCVDGAVNAYLQNGTSPRGDVTCTSPPAAVGSPPE</sequence>
<dbReference type="Pfam" id="PF08386">
    <property type="entry name" value="Abhydrolase_4"/>
    <property type="match status" value="1"/>
</dbReference>
<feature type="region of interest" description="Disordered" evidence="4">
    <location>
        <begin position="511"/>
        <end position="532"/>
    </location>
</feature>
<evidence type="ECO:0000256" key="4">
    <source>
        <dbReference type="SAM" id="MobiDB-lite"/>
    </source>
</evidence>
<evidence type="ECO:0000256" key="3">
    <source>
        <dbReference type="ARBA" id="ARBA00022801"/>
    </source>
</evidence>
<dbReference type="SUPFAM" id="SSF53474">
    <property type="entry name" value="alpha/beta-Hydrolases"/>
    <property type="match status" value="1"/>
</dbReference>
<proteinExistence type="inferred from homology"/>
<feature type="domain" description="Peptidase S33 tripeptidyl aminopeptidase-like C-terminal" evidence="6">
    <location>
        <begin position="424"/>
        <end position="520"/>
    </location>
</feature>
<evidence type="ECO:0000313" key="8">
    <source>
        <dbReference type="Proteomes" id="UP000198802"/>
    </source>
</evidence>
<keyword evidence="8" id="KW-1185">Reference proteome</keyword>
<accession>A0A0S4QLI4</accession>
<feature type="domain" description="AB hydrolase-1" evidence="5">
    <location>
        <begin position="97"/>
        <end position="251"/>
    </location>
</feature>
<dbReference type="PANTHER" id="PTHR43248">
    <property type="entry name" value="2-SUCCINYL-6-HYDROXY-2,4-CYCLOHEXADIENE-1-CARBOXYLATE SYNTHASE"/>
    <property type="match status" value="1"/>
</dbReference>
<evidence type="ECO:0000256" key="2">
    <source>
        <dbReference type="ARBA" id="ARBA00022729"/>
    </source>
</evidence>
<dbReference type="AlphaFoldDB" id="A0A0S4QLI4"/>
<evidence type="ECO:0000256" key="1">
    <source>
        <dbReference type="ARBA" id="ARBA00010088"/>
    </source>
</evidence>
<keyword evidence="3" id="KW-0378">Hydrolase</keyword>
<dbReference type="GO" id="GO:0016787">
    <property type="term" value="F:hydrolase activity"/>
    <property type="evidence" value="ECO:0007669"/>
    <property type="project" value="UniProtKB-KW"/>
</dbReference>
<dbReference type="InterPro" id="IPR051601">
    <property type="entry name" value="Serine_prot/Carboxylest_S33"/>
</dbReference>
<keyword evidence="2" id="KW-0732">Signal</keyword>
<dbReference type="PANTHER" id="PTHR43248:SF29">
    <property type="entry name" value="TRIPEPTIDYL AMINOPEPTIDASE"/>
    <property type="match status" value="1"/>
</dbReference>
<evidence type="ECO:0000259" key="5">
    <source>
        <dbReference type="Pfam" id="PF00561"/>
    </source>
</evidence>
<reference evidence="8" key="1">
    <citation type="submission" date="2015-11" db="EMBL/GenBank/DDBJ databases">
        <authorList>
            <person name="Varghese N."/>
        </authorList>
    </citation>
    <scope>NUCLEOTIDE SEQUENCE [LARGE SCALE GENOMIC DNA]</scope>
    <source>
        <strain evidence="8">DSM 45899</strain>
    </source>
</reference>
<dbReference type="InterPro" id="IPR029058">
    <property type="entry name" value="AB_hydrolase_fold"/>
</dbReference>